<dbReference type="InterPro" id="IPR041657">
    <property type="entry name" value="HTH_17"/>
</dbReference>
<accession>A0ABQ6IX01</accession>
<reference evidence="3" key="1">
    <citation type="journal article" date="2014" name="Int. J. Syst. Evol. Microbiol.">
        <title>Complete genome of a new Firmicutes species belonging to the dominant human colonic microbiota ('Ruminococcus bicirculans') reveals two chromosomes and a selective capacity to utilize plant glucans.</title>
        <authorList>
            <consortium name="NISC Comparative Sequencing Program"/>
            <person name="Wegmann U."/>
            <person name="Louis P."/>
            <person name="Goesmann A."/>
            <person name="Henrissat B."/>
            <person name="Duncan S.H."/>
            <person name="Flint H.J."/>
        </authorList>
    </citation>
    <scope>NUCLEOTIDE SEQUENCE</scope>
    <source>
        <strain evidence="3">NBRC 113072</strain>
    </source>
</reference>
<evidence type="ECO:0000313" key="4">
    <source>
        <dbReference type="Proteomes" id="UP001157126"/>
    </source>
</evidence>
<dbReference type="NCBIfam" id="TIGR01764">
    <property type="entry name" value="excise"/>
    <property type="match status" value="1"/>
</dbReference>
<proteinExistence type="predicted"/>
<sequence length="75" mass="8518">MTQPNTDLDTIPELRAYPLMMTTADVAEVLNLRPVAVMRLLNRKALPGTKIGSQWRIRRSDVQRIILGESVVEEE</sequence>
<keyword evidence="4" id="KW-1185">Reference proteome</keyword>
<gene>
    <name evidence="2" type="ORF">GCM10025883_44440</name>
    <name evidence="3" type="ORF">GCM10025883_45190</name>
</gene>
<dbReference type="Proteomes" id="UP001157126">
    <property type="component" value="Unassembled WGS sequence"/>
</dbReference>
<organism evidence="3 4">
    <name type="scientific">Mobilicoccus caccae</name>
    <dbReference type="NCBI Taxonomy" id="1859295"/>
    <lineage>
        <taxon>Bacteria</taxon>
        <taxon>Bacillati</taxon>
        <taxon>Actinomycetota</taxon>
        <taxon>Actinomycetes</taxon>
        <taxon>Micrococcales</taxon>
        <taxon>Dermatophilaceae</taxon>
        <taxon>Mobilicoccus</taxon>
    </lineage>
</organism>
<evidence type="ECO:0000259" key="1">
    <source>
        <dbReference type="Pfam" id="PF12728"/>
    </source>
</evidence>
<comment type="caution">
    <text evidence="3">The sequence shown here is derived from an EMBL/GenBank/DDBJ whole genome shotgun (WGS) entry which is preliminary data.</text>
</comment>
<dbReference type="InterPro" id="IPR010093">
    <property type="entry name" value="SinI_DNA-bd"/>
</dbReference>
<reference evidence="3" key="3">
    <citation type="submission" date="2023-02" db="EMBL/GenBank/DDBJ databases">
        <authorList>
            <person name="Sun Q."/>
            <person name="Mori K."/>
        </authorList>
    </citation>
    <scope>NUCLEOTIDE SEQUENCE</scope>
    <source>
        <strain evidence="3">NBRC 113072</strain>
    </source>
</reference>
<protein>
    <recommendedName>
        <fullName evidence="1">Helix-turn-helix domain-containing protein</fullName>
    </recommendedName>
</protein>
<dbReference type="Pfam" id="PF12728">
    <property type="entry name" value="HTH_17"/>
    <property type="match status" value="1"/>
</dbReference>
<evidence type="ECO:0000313" key="3">
    <source>
        <dbReference type="EMBL" id="GMA42474.1"/>
    </source>
</evidence>
<dbReference type="RefSeq" id="WP_284306012.1">
    <property type="nucleotide sequence ID" value="NZ_BSUO01000002.1"/>
</dbReference>
<reference evidence="4" key="2">
    <citation type="journal article" date="2019" name="Int. J. Syst. Evol. Microbiol.">
        <title>The Global Catalogue of Microorganisms (GCM) 10K type strain sequencing project: providing services to taxonomists for standard genome sequencing and annotation.</title>
        <authorList>
            <consortium name="The Broad Institute Genomics Platform"/>
            <consortium name="The Broad Institute Genome Sequencing Center for Infectious Disease"/>
            <person name="Wu L."/>
            <person name="Ma J."/>
        </authorList>
    </citation>
    <scope>NUCLEOTIDE SEQUENCE [LARGE SCALE GENOMIC DNA]</scope>
    <source>
        <strain evidence="4">NBRC 113072</strain>
    </source>
</reference>
<name>A0ABQ6IX01_9MICO</name>
<dbReference type="EMBL" id="BSUO01000002">
    <property type="protein sequence ID" value="GMA42474.1"/>
    <property type="molecule type" value="Genomic_DNA"/>
</dbReference>
<dbReference type="EMBL" id="BSUO01000002">
    <property type="protein sequence ID" value="GMA42399.1"/>
    <property type="molecule type" value="Genomic_DNA"/>
</dbReference>
<feature type="domain" description="Helix-turn-helix" evidence="1">
    <location>
        <begin position="20"/>
        <end position="65"/>
    </location>
</feature>
<evidence type="ECO:0000313" key="2">
    <source>
        <dbReference type="EMBL" id="GMA42399.1"/>
    </source>
</evidence>